<evidence type="ECO:0000313" key="2">
    <source>
        <dbReference type="Proteomes" id="UP001519863"/>
    </source>
</evidence>
<accession>A0ABS7B841</accession>
<protein>
    <submittedName>
        <fullName evidence="1">Uncharacterized protein</fullName>
    </submittedName>
</protein>
<keyword evidence="2" id="KW-1185">Reference proteome</keyword>
<proteinExistence type="predicted"/>
<organism evidence="1 2">
    <name type="scientific">Actinoplanes hulinensis</name>
    <dbReference type="NCBI Taxonomy" id="1144547"/>
    <lineage>
        <taxon>Bacteria</taxon>
        <taxon>Bacillati</taxon>
        <taxon>Actinomycetota</taxon>
        <taxon>Actinomycetes</taxon>
        <taxon>Micromonosporales</taxon>
        <taxon>Micromonosporaceae</taxon>
        <taxon>Actinoplanes</taxon>
    </lineage>
</organism>
<dbReference type="Proteomes" id="UP001519863">
    <property type="component" value="Unassembled WGS sequence"/>
</dbReference>
<evidence type="ECO:0000313" key="1">
    <source>
        <dbReference type="EMBL" id="MBW6437133.1"/>
    </source>
</evidence>
<dbReference type="RefSeq" id="WP_220146478.1">
    <property type="nucleotide sequence ID" value="NZ_JAHXZI010000014.1"/>
</dbReference>
<comment type="caution">
    <text evidence="1">The sequence shown here is derived from an EMBL/GenBank/DDBJ whole genome shotgun (WGS) entry which is preliminary data.</text>
</comment>
<reference evidence="1 2" key="1">
    <citation type="journal article" date="2013" name="Antonie Van Leeuwenhoek">
        <title>Actinoplanes hulinensis sp. nov., a novel actinomycete isolated from soybean root (Glycine max (L.) Merr).</title>
        <authorList>
            <person name="Shen Y."/>
            <person name="Liu C."/>
            <person name="Wang X."/>
            <person name="Zhao J."/>
            <person name="Jia F."/>
            <person name="Zhang Y."/>
            <person name="Wang L."/>
            <person name="Yang D."/>
            <person name="Xiang W."/>
        </authorList>
    </citation>
    <scope>NUCLEOTIDE SEQUENCE [LARGE SCALE GENOMIC DNA]</scope>
    <source>
        <strain evidence="1 2">NEAU-M9</strain>
    </source>
</reference>
<sequence>MTNIDGRDVKDIGSGYDADPGLSMSLRAEAYLDPKWLDLEQRAAGRAGVVLRR</sequence>
<dbReference type="EMBL" id="JAHXZI010000014">
    <property type="protein sequence ID" value="MBW6437133.1"/>
    <property type="molecule type" value="Genomic_DNA"/>
</dbReference>
<name>A0ABS7B841_9ACTN</name>
<gene>
    <name evidence="1" type="ORF">KZ829_25645</name>
</gene>